<name>A0A6C0JPC3_9ZZZZ</name>
<dbReference type="AlphaFoldDB" id="A0A6C0JPC3"/>
<dbReference type="EMBL" id="MN740659">
    <property type="protein sequence ID" value="QHU06656.1"/>
    <property type="molecule type" value="Genomic_DNA"/>
</dbReference>
<sequence>MFNSSNMYSSKQYTDNALVLVTAAMTNVPQRYSDVYSLLENYSEEEIAELAVRFLSSLIAFICAHFISQAVLRSCFDPFWVQLNSKVLELEAEISENEVSYADLYQEKCELDEKIAELTGKLNAAEKALIDIKAQYACCRYAAQTFLESTTPEHDTQG</sequence>
<proteinExistence type="predicted"/>
<organism evidence="1">
    <name type="scientific">viral metagenome</name>
    <dbReference type="NCBI Taxonomy" id="1070528"/>
    <lineage>
        <taxon>unclassified sequences</taxon>
        <taxon>metagenomes</taxon>
        <taxon>organismal metagenomes</taxon>
    </lineage>
</organism>
<accession>A0A6C0JPC3</accession>
<reference evidence="1" key="1">
    <citation type="journal article" date="2020" name="Nature">
        <title>Giant virus diversity and host interactions through global metagenomics.</title>
        <authorList>
            <person name="Schulz F."/>
            <person name="Roux S."/>
            <person name="Paez-Espino D."/>
            <person name="Jungbluth S."/>
            <person name="Walsh D.A."/>
            <person name="Denef V.J."/>
            <person name="McMahon K.D."/>
            <person name="Konstantinidis K.T."/>
            <person name="Eloe-Fadrosh E.A."/>
            <person name="Kyrpides N.C."/>
            <person name="Woyke T."/>
        </authorList>
    </citation>
    <scope>NUCLEOTIDE SEQUENCE</scope>
    <source>
        <strain evidence="1">GVMAG-S-1035315-10</strain>
    </source>
</reference>
<protein>
    <submittedName>
        <fullName evidence="1">Uncharacterized protein</fullName>
    </submittedName>
</protein>
<evidence type="ECO:0000313" key="1">
    <source>
        <dbReference type="EMBL" id="QHU06656.1"/>
    </source>
</evidence>